<feature type="region of interest" description="Disordered" evidence="1">
    <location>
        <begin position="1207"/>
        <end position="1248"/>
    </location>
</feature>
<dbReference type="RefSeq" id="WP_184731950.1">
    <property type="nucleotide sequence ID" value="NZ_JACHIW010000002.1"/>
</dbReference>
<feature type="region of interest" description="Disordered" evidence="1">
    <location>
        <begin position="1082"/>
        <end position="1119"/>
    </location>
</feature>
<organism evidence="3 4">
    <name type="scientific">Saccharopolyspora phatthalungensis</name>
    <dbReference type="NCBI Taxonomy" id="664693"/>
    <lineage>
        <taxon>Bacteria</taxon>
        <taxon>Bacillati</taxon>
        <taxon>Actinomycetota</taxon>
        <taxon>Actinomycetes</taxon>
        <taxon>Pseudonocardiales</taxon>
        <taxon>Pseudonocardiaceae</taxon>
        <taxon>Saccharopolyspora</taxon>
    </lineage>
</organism>
<dbReference type="InterPro" id="IPR057746">
    <property type="entry name" value="CpnT-like_N"/>
</dbReference>
<feature type="region of interest" description="Disordered" evidence="1">
    <location>
        <begin position="1260"/>
        <end position="1294"/>
    </location>
</feature>
<dbReference type="EMBL" id="JACHIW010000002">
    <property type="protein sequence ID" value="MBB5159507.1"/>
    <property type="molecule type" value="Genomic_DNA"/>
</dbReference>
<feature type="compositionally biased region" description="Basic and acidic residues" evidence="1">
    <location>
        <begin position="1217"/>
        <end position="1237"/>
    </location>
</feature>
<dbReference type="Pfam" id="PF25547">
    <property type="entry name" value="WXG100_2"/>
    <property type="match status" value="1"/>
</dbReference>
<feature type="region of interest" description="Disordered" evidence="1">
    <location>
        <begin position="355"/>
        <end position="471"/>
    </location>
</feature>
<evidence type="ECO:0000259" key="2">
    <source>
        <dbReference type="Pfam" id="PF25547"/>
    </source>
</evidence>
<dbReference type="Proteomes" id="UP000584374">
    <property type="component" value="Unassembled WGS sequence"/>
</dbReference>
<feature type="region of interest" description="Disordered" evidence="1">
    <location>
        <begin position="1173"/>
        <end position="1193"/>
    </location>
</feature>
<feature type="compositionally biased region" description="Basic and acidic residues" evidence="1">
    <location>
        <begin position="959"/>
        <end position="988"/>
    </location>
</feature>
<feature type="region of interest" description="Disordered" evidence="1">
    <location>
        <begin position="1028"/>
        <end position="1065"/>
    </location>
</feature>
<feature type="region of interest" description="Disordered" evidence="1">
    <location>
        <begin position="661"/>
        <end position="682"/>
    </location>
</feature>
<feature type="region of interest" description="Disordered" evidence="1">
    <location>
        <begin position="497"/>
        <end position="544"/>
    </location>
</feature>
<feature type="compositionally biased region" description="Basic and acidic residues" evidence="1">
    <location>
        <begin position="995"/>
        <end position="1007"/>
    </location>
</feature>
<protein>
    <recommendedName>
        <fullName evidence="2">Outer membrane channel protein CpnT-like N-terminal domain-containing protein</fullName>
    </recommendedName>
</protein>
<keyword evidence="4" id="KW-1185">Reference proteome</keyword>
<feature type="region of interest" description="Disordered" evidence="1">
    <location>
        <begin position="952"/>
        <end position="1008"/>
    </location>
</feature>
<name>A0A840QH82_9PSEU</name>
<evidence type="ECO:0000313" key="3">
    <source>
        <dbReference type="EMBL" id="MBB5159507.1"/>
    </source>
</evidence>
<feature type="domain" description="Outer membrane channel protein CpnT-like N-terminal" evidence="2">
    <location>
        <begin position="26"/>
        <end position="145"/>
    </location>
</feature>
<feature type="compositionally biased region" description="Low complexity" evidence="1">
    <location>
        <begin position="362"/>
        <end position="377"/>
    </location>
</feature>
<comment type="caution">
    <text evidence="3">The sequence shown here is derived from an EMBL/GenBank/DDBJ whole genome shotgun (WGS) entry which is preliminary data.</text>
</comment>
<feature type="compositionally biased region" description="Low complexity" evidence="1">
    <location>
        <begin position="508"/>
        <end position="522"/>
    </location>
</feature>
<sequence length="1343" mass="142460">MAGVSVLVPEEVRRLFQVLTGEDMTDADEDALFAVAERLELGAATVEVLGPAVREVVGRVRGGFSGKAADRFVQRLEAFGPVLEAGGAGLRELAMFVRNLALQVQYLKFVTVGGLLLLLAEVAWAVSMAGLTAGASMAWLAARFAVMRFLLSRWWGQLFTRLAVAQVVGIGLQLMVEVGAQGAQFVLGTRKKWDGQLTAMAVGVGSFSALLAVPLSALGNVVGNAITKVLVRGLGDEIDAELLTAAAKHAAEEHAQFYPLSSMARFADVVSKNIEDYTGMSVRAMWAARFGHGLGESLEEGLTEMFGEAGYGALSGLGAQWNPFSFTAGLSEAVGSGIGNIAGLALRGQLTPEGRARDTAADADTGAAVDGDAKAGVSEAPDTGALLWHDGDTTAPGVLRAQDRAGAPPPPYSARQIDDRVSGDSSGSGGAASVRDSRAGTPPPAYSMVAGNDSSTTRRSSDVDSYPQQASEGYEELDALVSPSTAVPAGETLVVGSTESAETVSGGADADSTATDTTATETAESESEMQSHAEQRPASTGVAGWTVSDLPWEAERARSVGGPRAVAMRIVQGTHDVVALARGDAGVSLDDVVVLVAARAGEFGRDAAMRFSQELAAALGTPGTGFAVRAGAGPDRQGVGLEDVAYSGQRSEWIAEREDRGLEGRRVDDSVDEGAARTPVGPDDAAVRLKSAEELREQARVEARRAHDAGEPYNGATLAERFGKGERWGWQRLAEIRDSGAASREALEEQERARVEARRARDAGEPYSGAALGMKFGKSGRWGRLRLAEIQDEGGVDIHALSEQVRAQARVEARRARDAGEPYDGVTLAKKFGRGPSWGRQRLAEIRNQHDLSDASRQVSGQGEQDALLALLQLNRGDQSSGTGAAAGAVVPGLPSGPATVSAAPDARTAATGMTVPEAVLGGPGRVAAESAGGAAERAGLAAVSVDFVGEGGGRKRRRVDDSGDEGAARRPVDEAVREERSEEHAVPEEQLWEQAREEARRARDAGEPYTGVELGKKFGKSEGWGRSRLAEIRNEPGASREELDEQERERARVEARRARDAGEPYTGVALAKKFGKSEGWGRSRLAEIRNEPGASREELDEQERERARVEARRARDAGEPYTGVALAKRFGKSQTWGAARLAEIRSEEGVNLAVRRQEAMREEQLREQARVEARRARDAGEPYNGATLGELFGKSEGWGRQRLADIRDAGGTGRDPVGDQLREQARAEARRARDAGEPYTGVELGKKFGKSEGWGRSRLAEIRNEPGASREELDEQERERARAEARRARDAGEPYTGVALAKKFGKSQTWGAARLGDIRSEDGVNLAARQQETCEASGRSRG</sequence>
<accession>A0A840QH82</accession>
<feature type="compositionally biased region" description="Basic and acidic residues" evidence="1">
    <location>
        <begin position="1028"/>
        <end position="1063"/>
    </location>
</feature>
<evidence type="ECO:0000313" key="4">
    <source>
        <dbReference type="Proteomes" id="UP000584374"/>
    </source>
</evidence>
<reference evidence="3 4" key="1">
    <citation type="submission" date="2020-08" db="EMBL/GenBank/DDBJ databases">
        <title>Sequencing the genomes of 1000 actinobacteria strains.</title>
        <authorList>
            <person name="Klenk H.-P."/>
        </authorList>
    </citation>
    <scope>NUCLEOTIDE SEQUENCE [LARGE SCALE GENOMIC DNA]</scope>
    <source>
        <strain evidence="3 4">DSM 45584</strain>
    </source>
</reference>
<evidence type="ECO:0000256" key="1">
    <source>
        <dbReference type="SAM" id="MobiDB-lite"/>
    </source>
</evidence>
<proteinExistence type="predicted"/>
<feature type="compositionally biased region" description="Basic and acidic residues" evidence="1">
    <location>
        <begin position="1260"/>
        <end position="1293"/>
    </location>
</feature>
<gene>
    <name evidence="3" type="ORF">BJ970_007106</name>
</gene>